<proteinExistence type="predicted"/>
<accession>A0A4R2PW52</accession>
<reference evidence="1 2" key="1">
    <citation type="submission" date="2019-03" db="EMBL/GenBank/DDBJ databases">
        <title>Genomic Encyclopedia of Type Strains, Phase IV (KMG-IV): sequencing the most valuable type-strain genomes for metagenomic binning, comparative biology and taxonomic classification.</title>
        <authorList>
            <person name="Goeker M."/>
        </authorList>
    </citation>
    <scope>NUCLEOTIDE SEQUENCE [LARGE SCALE GENOMIC DNA]</scope>
    <source>
        <strain evidence="1 2">DSM 18063</strain>
    </source>
</reference>
<sequence>MTKQDRTTLKSFFRDGALPTAEHFRDLIDSGVNQVEDGFAKTPTDGLKLTSVGASLRVTSLYQGLSSPAPSWVIDHGDTADGQDPGALQFRPMWGDTPPPPDTDPGAPASHGLCLTRDGRAGVNVADPLWRLDVGGVARMAGRVGVATDTIPDIPADGDWHDITPALTGCQAFEVMAGAGGEVTEGRYALLHAIAMNAYHPRNPILNWLFGRRRIRAQTAVYGSYADRLRLRWVAGDERHHFRLQLRSNADYGACKRIRYYLTRLWFDTRMEGARSPRTDLDEGLL</sequence>
<dbReference type="EMBL" id="SLXP01000008">
    <property type="protein sequence ID" value="TCP40189.1"/>
    <property type="molecule type" value="Genomic_DNA"/>
</dbReference>
<evidence type="ECO:0000313" key="2">
    <source>
        <dbReference type="Proteomes" id="UP000294835"/>
    </source>
</evidence>
<protein>
    <submittedName>
        <fullName evidence="1">Uncharacterized protein</fullName>
    </submittedName>
</protein>
<dbReference type="Proteomes" id="UP000294835">
    <property type="component" value="Unassembled WGS sequence"/>
</dbReference>
<dbReference type="RefSeq" id="WP_132463073.1">
    <property type="nucleotide sequence ID" value="NZ_SLXP01000008.1"/>
</dbReference>
<evidence type="ECO:0000313" key="1">
    <source>
        <dbReference type="EMBL" id="TCP40189.1"/>
    </source>
</evidence>
<gene>
    <name evidence="1" type="ORF">EV662_10863</name>
</gene>
<keyword evidence="2" id="KW-1185">Reference proteome</keyword>
<dbReference type="AlphaFoldDB" id="A0A4R2PW52"/>
<organism evidence="1 2">
    <name type="scientific">Rhodovulum marinum</name>
    <dbReference type="NCBI Taxonomy" id="320662"/>
    <lineage>
        <taxon>Bacteria</taxon>
        <taxon>Pseudomonadati</taxon>
        <taxon>Pseudomonadota</taxon>
        <taxon>Alphaproteobacteria</taxon>
        <taxon>Rhodobacterales</taxon>
        <taxon>Paracoccaceae</taxon>
        <taxon>Rhodovulum</taxon>
    </lineage>
</organism>
<comment type="caution">
    <text evidence="1">The sequence shown here is derived from an EMBL/GenBank/DDBJ whole genome shotgun (WGS) entry which is preliminary data.</text>
</comment>
<name>A0A4R2PW52_9RHOB</name>
<dbReference type="OrthoDB" id="9793307at2"/>